<dbReference type="Pfam" id="PF00884">
    <property type="entry name" value="Sulfatase"/>
    <property type="match status" value="1"/>
</dbReference>
<dbReference type="Proteomes" id="UP000256779">
    <property type="component" value="Unassembled WGS sequence"/>
</dbReference>
<dbReference type="EMBL" id="QREG01000020">
    <property type="protein sequence ID" value="RED94659.1"/>
    <property type="molecule type" value="Genomic_DNA"/>
</dbReference>
<evidence type="ECO:0000259" key="5">
    <source>
        <dbReference type="Pfam" id="PF18962"/>
    </source>
</evidence>
<comment type="caution">
    <text evidence="6">The sequence shown here is derived from an EMBL/GenBank/DDBJ whole genome shotgun (WGS) entry which is preliminary data.</text>
</comment>
<dbReference type="InterPro" id="IPR026444">
    <property type="entry name" value="Secre_tail"/>
</dbReference>
<evidence type="ECO:0000259" key="4">
    <source>
        <dbReference type="Pfam" id="PF00884"/>
    </source>
</evidence>
<dbReference type="Pfam" id="PF18962">
    <property type="entry name" value="Por_Secre_tail"/>
    <property type="match status" value="1"/>
</dbReference>
<keyword evidence="1" id="KW-0479">Metal-binding</keyword>
<keyword evidence="3" id="KW-0732">Signal</keyword>
<name>A0A3D9KYJ9_MARFU</name>
<organism evidence="6 7">
    <name type="scientific">Marinoscillum furvescens DSM 4134</name>
    <dbReference type="NCBI Taxonomy" id="1122208"/>
    <lineage>
        <taxon>Bacteria</taxon>
        <taxon>Pseudomonadati</taxon>
        <taxon>Bacteroidota</taxon>
        <taxon>Cytophagia</taxon>
        <taxon>Cytophagales</taxon>
        <taxon>Reichenbachiellaceae</taxon>
        <taxon>Marinoscillum</taxon>
    </lineage>
</organism>
<gene>
    <name evidence="6" type="ORF">C7460_12054</name>
</gene>
<keyword evidence="2" id="KW-0378">Hydrolase</keyword>
<feature type="domain" description="Sulfatase N-terminal" evidence="4">
    <location>
        <begin position="297"/>
        <end position="657"/>
    </location>
</feature>
<sequence length="951" mass="104315">MKRRLLILKSALVVCLLGCAVAAQSQTFDDLSQNFTFTFSVDGDPGLWDILNDDDVVANGHLAAASSGSNKDIRYNNGFANADFTLIPAEDVYIAIKYIGPFVGANPTIQFNSGGAGGWGAKPGPTGTFTTKAGNEVKYYLLSDVAPGDYTQATYNLTSINVFNRNTTAAYAVDWIATFSSVADIEAAALLADDGAGDQDEVVPVSADLKELSVEGVSLYPGFDPKQLSYETILAEGSTEVPPVTAKAEDPNASVVITPAEELPGTTTVMVSTEDGSTSIVYSIYFRVNERQVTDRPNIIYLMTDDQRWDNMGCYGRPEFNTPHIDSLAEEGVVFDNAAYAVAICMPSRVTMLSGRYLSNHQTGFAAPSNLTFPVAEFAETYPAKLKEAGYRNGFIGKFGFTVTDERQRPSNKIPDGYTYKSKVGDVFDFFAGAETRDDHPTHGVQIWPEDDLGLQQIYHTGRPRTERTLKTGDAMLRFIDTQPADQPFCLTTFFYAVKHDGNEFPAEHYDLFKNQNFSVPDNYVEGPNNDLPQVVQDYARGFRLHVERTATLEQYQEQVREFATQGYSVDAQVGKLVAKLKERGMLDNTIIIYSSDNGRFQGSHGLYDKALLYEESIKQPLIVFDGRKAAAERKRREAAMISSVDIAPTILSLAGVEVPEMMQGSDFSGVLDQTQEMSEWQDAVFIEDRFLSSMIRKTPEQNDAEVAAGKSYRAHGVRTAKWKYFVYHEQDPVIEELYDLENDSLEQNNLAGDEAYASVLKELRKRTEELYAKARGLAKDCSGVYGGTAMVDDCGVCSGGDTGVEPSSPAVWYEDADGDGLGDSTSTVSECVQPEGYVAEKGDECPDNGDKVSAGECGCEVAEGECGTILGSEKLFDGAAFYPNPATGQITIRAEKGCLVEIYSVDGTQKLKFKMVSKTRRVSLMHLDSGLYLVRLKMQNRTIEKKLVVD</sequence>
<evidence type="ECO:0000256" key="2">
    <source>
        <dbReference type="ARBA" id="ARBA00022801"/>
    </source>
</evidence>
<feature type="signal peptide" evidence="3">
    <location>
        <begin position="1"/>
        <end position="25"/>
    </location>
</feature>
<feature type="domain" description="Secretion system C-terminal sorting" evidence="5">
    <location>
        <begin position="883"/>
        <end position="950"/>
    </location>
</feature>
<dbReference type="RefSeq" id="WP_147303017.1">
    <property type="nucleotide sequence ID" value="NZ_QREG01000020.1"/>
</dbReference>
<evidence type="ECO:0000313" key="7">
    <source>
        <dbReference type="Proteomes" id="UP000256779"/>
    </source>
</evidence>
<dbReference type="InterPro" id="IPR000917">
    <property type="entry name" value="Sulfatase_N"/>
</dbReference>
<dbReference type="GO" id="GO:0005737">
    <property type="term" value="C:cytoplasm"/>
    <property type="evidence" value="ECO:0007669"/>
    <property type="project" value="TreeGrafter"/>
</dbReference>
<evidence type="ECO:0000256" key="3">
    <source>
        <dbReference type="SAM" id="SignalP"/>
    </source>
</evidence>
<dbReference type="SUPFAM" id="SSF53649">
    <property type="entry name" value="Alkaline phosphatase-like"/>
    <property type="match status" value="1"/>
</dbReference>
<accession>A0A3D9KYJ9</accession>
<dbReference type="PANTHER" id="PTHR45953">
    <property type="entry name" value="IDURONATE 2-SULFATASE"/>
    <property type="match status" value="1"/>
</dbReference>
<dbReference type="OrthoDB" id="9815108at2"/>
<protein>
    <submittedName>
        <fullName evidence="6">Putative secreted protein (Por secretion system target)</fullName>
    </submittedName>
</protein>
<dbReference type="Gene3D" id="3.40.720.10">
    <property type="entry name" value="Alkaline Phosphatase, subunit A"/>
    <property type="match status" value="1"/>
</dbReference>
<dbReference type="NCBIfam" id="TIGR04183">
    <property type="entry name" value="Por_Secre_tail"/>
    <property type="match status" value="1"/>
</dbReference>
<feature type="chain" id="PRO_5017766888" evidence="3">
    <location>
        <begin position="26"/>
        <end position="951"/>
    </location>
</feature>
<dbReference type="GO" id="GO:0046872">
    <property type="term" value="F:metal ion binding"/>
    <property type="evidence" value="ECO:0007669"/>
    <property type="project" value="UniProtKB-KW"/>
</dbReference>
<evidence type="ECO:0000313" key="6">
    <source>
        <dbReference type="EMBL" id="RED94659.1"/>
    </source>
</evidence>
<dbReference type="PANTHER" id="PTHR45953:SF1">
    <property type="entry name" value="IDURONATE 2-SULFATASE"/>
    <property type="match status" value="1"/>
</dbReference>
<dbReference type="GO" id="GO:0008484">
    <property type="term" value="F:sulfuric ester hydrolase activity"/>
    <property type="evidence" value="ECO:0007669"/>
    <property type="project" value="TreeGrafter"/>
</dbReference>
<dbReference type="InterPro" id="IPR017850">
    <property type="entry name" value="Alkaline_phosphatase_core_sf"/>
</dbReference>
<keyword evidence="7" id="KW-1185">Reference proteome</keyword>
<dbReference type="AlphaFoldDB" id="A0A3D9KYJ9"/>
<evidence type="ECO:0000256" key="1">
    <source>
        <dbReference type="ARBA" id="ARBA00022723"/>
    </source>
</evidence>
<reference evidence="6 7" key="1">
    <citation type="submission" date="2018-07" db="EMBL/GenBank/DDBJ databases">
        <title>Genomic Encyclopedia of Type Strains, Phase IV (KMG-IV): sequencing the most valuable type-strain genomes for metagenomic binning, comparative biology and taxonomic classification.</title>
        <authorList>
            <person name="Goeker M."/>
        </authorList>
    </citation>
    <scope>NUCLEOTIDE SEQUENCE [LARGE SCALE GENOMIC DNA]</scope>
    <source>
        <strain evidence="6 7">DSM 4134</strain>
    </source>
</reference>
<proteinExistence type="predicted"/>